<evidence type="ECO:0000256" key="1">
    <source>
        <dbReference type="SAM" id="Phobius"/>
    </source>
</evidence>
<reference evidence="2 3" key="1">
    <citation type="submission" date="2024-03" db="EMBL/GenBank/DDBJ databases">
        <title>Human intestinal bacterial collection.</title>
        <authorList>
            <person name="Pauvert C."/>
            <person name="Hitch T.C.A."/>
            <person name="Clavel T."/>
        </authorList>
    </citation>
    <scope>NUCLEOTIDE SEQUENCE [LARGE SCALE GENOMIC DNA]</scope>
    <source>
        <strain evidence="2 3">CLA-AP-H29</strain>
    </source>
</reference>
<evidence type="ECO:0000313" key="3">
    <source>
        <dbReference type="Proteomes" id="UP001464378"/>
    </source>
</evidence>
<keyword evidence="1" id="KW-1133">Transmembrane helix</keyword>
<name>A0ABV1E7G7_9FIRM</name>
<dbReference type="EMBL" id="JBBMFK010000009">
    <property type="protein sequence ID" value="MEQ2443256.1"/>
    <property type="molecule type" value="Genomic_DNA"/>
</dbReference>
<keyword evidence="3" id="KW-1185">Reference proteome</keyword>
<feature type="transmembrane region" description="Helical" evidence="1">
    <location>
        <begin position="14"/>
        <end position="35"/>
    </location>
</feature>
<feature type="transmembrane region" description="Helical" evidence="1">
    <location>
        <begin position="41"/>
        <end position="62"/>
    </location>
</feature>
<dbReference type="Proteomes" id="UP001464378">
    <property type="component" value="Unassembled WGS sequence"/>
</dbReference>
<proteinExistence type="predicted"/>
<feature type="transmembrane region" description="Helical" evidence="1">
    <location>
        <begin position="149"/>
        <end position="173"/>
    </location>
</feature>
<dbReference type="InterPro" id="IPR017195">
    <property type="entry name" value="ABC_thiamin-permease_prd"/>
</dbReference>
<dbReference type="RefSeq" id="WP_294518541.1">
    <property type="nucleotide sequence ID" value="NZ_JBBMFK010000009.1"/>
</dbReference>
<dbReference type="Pfam" id="PF09819">
    <property type="entry name" value="ABC_cobalt"/>
    <property type="match status" value="1"/>
</dbReference>
<dbReference type="PIRSF" id="PIRSF037394">
    <property type="entry name" value="ABC_thiamine-permease_YkoE_prd"/>
    <property type="match status" value="1"/>
</dbReference>
<keyword evidence="1" id="KW-0472">Membrane</keyword>
<evidence type="ECO:0000313" key="2">
    <source>
        <dbReference type="EMBL" id="MEQ2443256.1"/>
    </source>
</evidence>
<feature type="transmembrane region" description="Helical" evidence="1">
    <location>
        <begin position="125"/>
        <end position="143"/>
    </location>
</feature>
<comment type="caution">
    <text evidence="2">The sequence shown here is derived from an EMBL/GenBank/DDBJ whole genome shotgun (WGS) entry which is preliminary data.</text>
</comment>
<protein>
    <submittedName>
        <fullName evidence="2">ECF transporter S component</fullName>
    </submittedName>
</protein>
<organism evidence="2 3">
    <name type="scientific">Pseudoflavonifractor intestinihominis</name>
    <dbReference type="NCBI Taxonomy" id="3133171"/>
    <lineage>
        <taxon>Bacteria</taxon>
        <taxon>Bacillati</taxon>
        <taxon>Bacillota</taxon>
        <taxon>Clostridia</taxon>
        <taxon>Eubacteriales</taxon>
        <taxon>Oscillospiraceae</taxon>
        <taxon>Pseudoflavonifractor</taxon>
    </lineage>
</organism>
<sequence length="199" mass="21573">METKKEGIWKLKDVIFVTMLCVVLGVVYLAAVYLISPLTAVFAPTGMSLLGTELIFGIWFMAPTLAAYIIQKPSVAIVAEVLASLVEVLLGNMYGPMVIVAGIVQGAGAEIVFALWRYKRFDRTTMYLATVGCTITSFLWSFVRSNYIAIAPGLLVVYFLVRLVSAFLFSGVLCKVMGDALAKTGLLKSYALGRAVHNG</sequence>
<keyword evidence="1" id="KW-0812">Transmembrane</keyword>
<gene>
    <name evidence="2" type="ORF">WMO64_07220</name>
</gene>
<accession>A0ABV1E7G7</accession>